<name>A0A1Q2CU04_9ACTN</name>
<dbReference type="EMBL" id="CP019607">
    <property type="protein sequence ID" value="AQP49582.1"/>
    <property type="molecule type" value="Genomic_DNA"/>
</dbReference>
<dbReference type="Proteomes" id="UP000188235">
    <property type="component" value="Chromosome"/>
</dbReference>
<sequence length="101" mass="11181">MRNACESLLNRRPDGSDFAPEILEAARQVSRRRTSEEDKRGLDAAPLKLQQQLELQRILVDAEQAALLDARASGAYRSATINRAQHLLDISAARFEPGSGH</sequence>
<evidence type="ECO:0000256" key="1">
    <source>
        <dbReference type="SAM" id="MobiDB-lite"/>
    </source>
</evidence>
<organism evidence="2 3">
    <name type="scientific">Tessaracoccus flavescens</name>
    <dbReference type="NCBI Taxonomy" id="399497"/>
    <lineage>
        <taxon>Bacteria</taxon>
        <taxon>Bacillati</taxon>
        <taxon>Actinomycetota</taxon>
        <taxon>Actinomycetes</taxon>
        <taxon>Propionibacteriales</taxon>
        <taxon>Propionibacteriaceae</taxon>
        <taxon>Tessaracoccus</taxon>
    </lineage>
</organism>
<evidence type="ECO:0000313" key="2">
    <source>
        <dbReference type="EMBL" id="AQP49582.1"/>
    </source>
</evidence>
<dbReference type="RefSeq" id="WP_077347018.1">
    <property type="nucleotide sequence ID" value="NZ_CP019607.1"/>
</dbReference>
<dbReference type="OrthoDB" id="57886at2"/>
<gene>
    <name evidence="2" type="ORF">BW733_00760</name>
</gene>
<dbReference type="AlphaFoldDB" id="A0A1Q2CU04"/>
<evidence type="ECO:0000313" key="3">
    <source>
        <dbReference type="Proteomes" id="UP000188235"/>
    </source>
</evidence>
<keyword evidence="3" id="KW-1185">Reference proteome</keyword>
<protein>
    <submittedName>
        <fullName evidence="2">Uncharacterized protein</fullName>
    </submittedName>
</protein>
<proteinExistence type="predicted"/>
<feature type="region of interest" description="Disordered" evidence="1">
    <location>
        <begin position="1"/>
        <end position="20"/>
    </location>
</feature>
<accession>A0A1Q2CU04</accession>
<dbReference type="KEGG" id="tfa:BW733_00760"/>
<reference evidence="2 3" key="1">
    <citation type="journal article" date="2008" name="Int. J. Syst. Evol. Microbiol.">
        <title>Tessaracoccus flavescens sp. nov., isolated from marine sediment.</title>
        <authorList>
            <person name="Lee D.W."/>
            <person name="Lee S.D."/>
        </authorList>
    </citation>
    <scope>NUCLEOTIDE SEQUENCE [LARGE SCALE GENOMIC DNA]</scope>
    <source>
        <strain evidence="2 3">SST-39T</strain>
    </source>
</reference>